<dbReference type="PANTHER" id="PTHR46173">
    <property type="entry name" value="CCA TRNA NUCLEOTIDYLTRANSFERASE 1, MITOCHONDRIAL"/>
    <property type="match status" value="1"/>
</dbReference>
<dbReference type="InterPro" id="IPR043519">
    <property type="entry name" value="NT_sf"/>
</dbReference>
<gene>
    <name evidence="11" type="ORF">E3D00_01795</name>
</gene>
<evidence type="ECO:0000256" key="5">
    <source>
        <dbReference type="ARBA" id="ARBA00022723"/>
    </source>
</evidence>
<keyword evidence="12" id="KW-1185">Reference proteome</keyword>
<dbReference type="AlphaFoldDB" id="A0A4Y6UJ77"/>
<protein>
    <submittedName>
        <fullName evidence="11">CCA tRNA nucleotidyltransferase</fullName>
    </submittedName>
</protein>
<dbReference type="GO" id="GO:0000049">
    <property type="term" value="F:tRNA binding"/>
    <property type="evidence" value="ECO:0007669"/>
    <property type="project" value="TreeGrafter"/>
</dbReference>
<keyword evidence="6" id="KW-0547">Nucleotide-binding</keyword>
<evidence type="ECO:0000256" key="3">
    <source>
        <dbReference type="ARBA" id="ARBA00022694"/>
    </source>
</evidence>
<dbReference type="InterPro" id="IPR050264">
    <property type="entry name" value="Bact_CCA-adding_enz_type3_sf"/>
</dbReference>
<dbReference type="Proteomes" id="UP000316313">
    <property type="component" value="Chromosome"/>
</dbReference>
<keyword evidence="7" id="KW-0460">Magnesium</keyword>
<dbReference type="InterPro" id="IPR002646">
    <property type="entry name" value="PolA_pol_head_dom"/>
</dbReference>
<dbReference type="Gene3D" id="3.30.460.10">
    <property type="entry name" value="Beta Polymerase, domain 2"/>
    <property type="match status" value="1"/>
</dbReference>
<proteinExistence type="inferred from homology"/>
<accession>A0A4Y6UJ77</accession>
<keyword evidence="5" id="KW-0479">Metal-binding</keyword>
<dbReference type="Gene3D" id="1.10.3090.10">
    <property type="entry name" value="cca-adding enzyme, domain 2"/>
    <property type="match status" value="1"/>
</dbReference>
<dbReference type="SUPFAM" id="SSF81301">
    <property type="entry name" value="Nucleotidyltransferase"/>
    <property type="match status" value="1"/>
</dbReference>
<dbReference type="GO" id="GO:0008033">
    <property type="term" value="P:tRNA processing"/>
    <property type="evidence" value="ECO:0007669"/>
    <property type="project" value="UniProtKB-KW"/>
</dbReference>
<feature type="domain" description="tRNA nucleotidyltransferase/poly(A) polymerase RNA and SrmB- binding" evidence="10">
    <location>
        <begin position="181"/>
        <end position="236"/>
    </location>
</feature>
<keyword evidence="4" id="KW-0548">Nucleotidyltransferase</keyword>
<dbReference type="KEGG" id="ssam:E3D00_01795"/>
<dbReference type="OrthoDB" id="9805698at2"/>
<dbReference type="GO" id="GO:0016779">
    <property type="term" value="F:nucleotidyltransferase activity"/>
    <property type="evidence" value="ECO:0007669"/>
    <property type="project" value="UniProtKB-KW"/>
</dbReference>
<evidence type="ECO:0000256" key="7">
    <source>
        <dbReference type="ARBA" id="ARBA00022842"/>
    </source>
</evidence>
<evidence type="ECO:0000259" key="9">
    <source>
        <dbReference type="Pfam" id="PF01743"/>
    </source>
</evidence>
<evidence type="ECO:0000256" key="2">
    <source>
        <dbReference type="ARBA" id="ARBA00022679"/>
    </source>
</evidence>
<dbReference type="Pfam" id="PF12627">
    <property type="entry name" value="PolyA_pol_RNAbd"/>
    <property type="match status" value="1"/>
</dbReference>
<evidence type="ECO:0000259" key="10">
    <source>
        <dbReference type="Pfam" id="PF12627"/>
    </source>
</evidence>
<name>A0A4Y6UJ77_9PROT</name>
<dbReference type="RefSeq" id="WP_141459414.1">
    <property type="nucleotide sequence ID" value="NZ_CP038141.1"/>
</dbReference>
<evidence type="ECO:0000256" key="1">
    <source>
        <dbReference type="ARBA" id="ARBA00001946"/>
    </source>
</evidence>
<evidence type="ECO:0000313" key="12">
    <source>
        <dbReference type="Proteomes" id="UP000316313"/>
    </source>
</evidence>
<keyword evidence="3" id="KW-0819">tRNA processing</keyword>
<organism evidence="11 12">
    <name type="scientific">Swingsia samuiensis</name>
    <dbReference type="NCBI Taxonomy" id="1293412"/>
    <lineage>
        <taxon>Bacteria</taxon>
        <taxon>Pseudomonadati</taxon>
        <taxon>Pseudomonadota</taxon>
        <taxon>Alphaproteobacteria</taxon>
        <taxon>Acetobacterales</taxon>
        <taxon>Acetobacteraceae</taxon>
        <taxon>Swingsia</taxon>
    </lineage>
</organism>
<evidence type="ECO:0000256" key="4">
    <source>
        <dbReference type="ARBA" id="ARBA00022695"/>
    </source>
</evidence>
<feature type="domain" description="Poly A polymerase head" evidence="9">
    <location>
        <begin position="27"/>
        <end position="149"/>
    </location>
</feature>
<evidence type="ECO:0000256" key="6">
    <source>
        <dbReference type="ARBA" id="ARBA00022741"/>
    </source>
</evidence>
<dbReference type="PANTHER" id="PTHR46173:SF1">
    <property type="entry name" value="CCA TRNA NUCLEOTIDYLTRANSFERASE 1, MITOCHONDRIAL"/>
    <property type="match status" value="1"/>
</dbReference>
<dbReference type="GO" id="GO:0046872">
    <property type="term" value="F:metal ion binding"/>
    <property type="evidence" value="ECO:0007669"/>
    <property type="project" value="UniProtKB-KW"/>
</dbReference>
<dbReference type="SUPFAM" id="SSF81891">
    <property type="entry name" value="Poly A polymerase C-terminal region-like"/>
    <property type="match status" value="1"/>
</dbReference>
<evidence type="ECO:0000256" key="8">
    <source>
        <dbReference type="RuleBase" id="RU003953"/>
    </source>
</evidence>
<dbReference type="GO" id="GO:0000166">
    <property type="term" value="F:nucleotide binding"/>
    <property type="evidence" value="ECO:0007669"/>
    <property type="project" value="UniProtKB-KW"/>
</dbReference>
<keyword evidence="8" id="KW-0694">RNA-binding</keyword>
<comment type="similarity">
    <text evidence="8">Belongs to the tRNA nucleotidyltransferase/poly(A) polymerase family.</text>
</comment>
<reference evidence="11 12" key="1">
    <citation type="submission" date="2019-03" db="EMBL/GenBank/DDBJ databases">
        <title>The complete genome sequence of Swingsia samuiensis NBRC107927(T).</title>
        <authorList>
            <person name="Chua K.-O."/>
            <person name="Chan K.-G."/>
            <person name="See-Too W.-S."/>
        </authorList>
    </citation>
    <scope>NUCLEOTIDE SEQUENCE [LARGE SCALE GENOMIC DNA]</scope>
    <source>
        <strain evidence="11 12">AH83</strain>
    </source>
</reference>
<comment type="cofactor">
    <cofactor evidence="1">
        <name>Mg(2+)</name>
        <dbReference type="ChEBI" id="CHEBI:18420"/>
    </cofactor>
</comment>
<keyword evidence="2 8" id="KW-0808">Transferase</keyword>
<sequence length="398" mass="45190">MILQNTLLKNIEKSEGLARLWTVLPTARLVGGSVRDLLCGRKINDLDLATPEPPERVQELLEAAGITNIPTGISHGTITAIINREPYEITTLRRDEETDGRHAVVAWTSDWKEDAARRDFTINAMSLDQNGVLYDYFHGQEDLEAGHVRFVGTAEKRIEEDALRALRFFRFYARYGEGAPDREAYQAIQDHLNWMDGLSAERIASELLKILAGPRVMETLRPMDKCGLLPHLLKRPDLVSLERLLNCDAPVDSILRLAALYPDNLDVGVQLKLSNADKKRLTMMRGEDPVLELNMSDHEMRRLRFKFALQSILDKSWLTQAQRQGHPDQQWSVFREALSGLEQPVFPLSGKDAQDAGIPAGRFIGMWLQKGQEWWMAQGCVPNKDECLTYLKNHPLQN</sequence>
<dbReference type="CDD" id="cd05398">
    <property type="entry name" value="NT_ClassII-CCAase"/>
    <property type="match status" value="1"/>
</dbReference>
<dbReference type="EMBL" id="CP038141">
    <property type="protein sequence ID" value="QDH16441.1"/>
    <property type="molecule type" value="Genomic_DNA"/>
</dbReference>
<evidence type="ECO:0000313" key="11">
    <source>
        <dbReference type="EMBL" id="QDH16441.1"/>
    </source>
</evidence>
<dbReference type="Pfam" id="PF01743">
    <property type="entry name" value="PolyA_pol"/>
    <property type="match status" value="1"/>
</dbReference>
<dbReference type="InterPro" id="IPR032828">
    <property type="entry name" value="PolyA_RNA-bd"/>
</dbReference>